<keyword evidence="1" id="KW-0472">Membrane</keyword>
<comment type="caution">
    <text evidence="2">The sequence shown here is derived from an EMBL/GenBank/DDBJ whole genome shotgun (WGS) entry which is preliminary data.</text>
</comment>
<dbReference type="AlphaFoldDB" id="A0A7J9EJB7"/>
<evidence type="ECO:0008006" key="4">
    <source>
        <dbReference type="Google" id="ProtNLM"/>
    </source>
</evidence>
<proteinExistence type="predicted"/>
<evidence type="ECO:0000313" key="3">
    <source>
        <dbReference type="Proteomes" id="UP000593568"/>
    </source>
</evidence>
<evidence type="ECO:0000313" key="2">
    <source>
        <dbReference type="EMBL" id="MBA0772585.1"/>
    </source>
</evidence>
<name>A0A7J9EJB7_9ROSI</name>
<reference evidence="2 3" key="1">
    <citation type="journal article" date="2019" name="Genome Biol. Evol.">
        <title>Insights into the evolution of the New World diploid cottons (Gossypium, subgenus Houzingenia) based on genome sequencing.</title>
        <authorList>
            <person name="Grover C.E."/>
            <person name="Arick M.A. 2nd"/>
            <person name="Thrash A."/>
            <person name="Conover J.L."/>
            <person name="Sanders W.S."/>
            <person name="Peterson D.G."/>
            <person name="Frelichowski J.E."/>
            <person name="Scheffler J.A."/>
            <person name="Scheffler B.E."/>
            <person name="Wendel J.F."/>
        </authorList>
    </citation>
    <scope>NUCLEOTIDE SEQUENCE [LARGE SCALE GENOMIC DNA]</scope>
    <source>
        <strain evidence="2">8</strain>
        <tissue evidence="2">Leaf</tissue>
    </source>
</reference>
<gene>
    <name evidence="2" type="ORF">Gotri_007931</name>
</gene>
<accession>A0A7J9EJB7</accession>
<keyword evidence="3" id="KW-1185">Reference proteome</keyword>
<sequence>MDVENDYFLVKFLTMKDYKSLFLSVIMAWIKLPSLSRFLHKRRILEEIKNLVGKVVKLDFMTDTRSKGQFTWMAMYIILEKPLVS</sequence>
<evidence type="ECO:0000256" key="1">
    <source>
        <dbReference type="SAM" id="Phobius"/>
    </source>
</evidence>
<keyword evidence="1" id="KW-0812">Transmembrane</keyword>
<organism evidence="2 3">
    <name type="scientific">Gossypium trilobum</name>
    <dbReference type="NCBI Taxonomy" id="34281"/>
    <lineage>
        <taxon>Eukaryota</taxon>
        <taxon>Viridiplantae</taxon>
        <taxon>Streptophyta</taxon>
        <taxon>Embryophyta</taxon>
        <taxon>Tracheophyta</taxon>
        <taxon>Spermatophyta</taxon>
        <taxon>Magnoliopsida</taxon>
        <taxon>eudicotyledons</taxon>
        <taxon>Gunneridae</taxon>
        <taxon>Pentapetalae</taxon>
        <taxon>rosids</taxon>
        <taxon>malvids</taxon>
        <taxon>Malvales</taxon>
        <taxon>Malvaceae</taxon>
        <taxon>Malvoideae</taxon>
        <taxon>Gossypium</taxon>
    </lineage>
</organism>
<dbReference type="Proteomes" id="UP000593568">
    <property type="component" value="Unassembled WGS sequence"/>
</dbReference>
<dbReference type="EMBL" id="JABEZW010000008">
    <property type="protein sequence ID" value="MBA0772585.1"/>
    <property type="molecule type" value="Genomic_DNA"/>
</dbReference>
<feature type="transmembrane region" description="Helical" evidence="1">
    <location>
        <begin position="20"/>
        <end position="39"/>
    </location>
</feature>
<keyword evidence="1" id="KW-1133">Transmembrane helix</keyword>
<protein>
    <recommendedName>
        <fullName evidence="4">DUF4283 domain-containing protein</fullName>
    </recommendedName>
</protein>